<feature type="binding site" evidence="11">
    <location>
        <begin position="28"/>
        <end position="35"/>
    </location>
    <ligand>
        <name>ATP</name>
        <dbReference type="ChEBI" id="CHEBI:30616"/>
    </ligand>
</feature>
<comment type="caution">
    <text evidence="14">The sequence shown here is derived from an EMBL/GenBank/DDBJ whole genome shotgun (WGS) entry which is preliminary data.</text>
</comment>
<feature type="domain" description="UvrD-like helicase C-terminal" evidence="13">
    <location>
        <begin position="291"/>
        <end position="528"/>
    </location>
</feature>
<dbReference type="PANTHER" id="PTHR11070">
    <property type="entry name" value="UVRD / RECB / PCRA DNA HELICASE FAMILY MEMBER"/>
    <property type="match status" value="1"/>
</dbReference>
<dbReference type="Gene3D" id="3.40.50.300">
    <property type="entry name" value="P-loop containing nucleotide triphosphate hydrolases"/>
    <property type="match status" value="3"/>
</dbReference>
<dbReference type="EMBL" id="MNUY01000061">
    <property type="protein sequence ID" value="OIO13349.1"/>
    <property type="molecule type" value="Genomic_DNA"/>
</dbReference>
<name>A0A1J4TRT9_9BACT</name>
<dbReference type="EC" id="5.6.2.4" evidence="9"/>
<reference evidence="14 15" key="1">
    <citation type="journal article" date="2016" name="Environ. Microbiol.">
        <title>Genomic resolution of a cold subsurface aquifer community provides metabolic insights for novel microbes adapted to high CO concentrations.</title>
        <authorList>
            <person name="Probst A.J."/>
            <person name="Castelle C.J."/>
            <person name="Singh A."/>
            <person name="Brown C.T."/>
            <person name="Anantharaman K."/>
            <person name="Sharon I."/>
            <person name="Hug L.A."/>
            <person name="Burstein D."/>
            <person name="Emerson J.B."/>
            <person name="Thomas B.C."/>
            <person name="Banfield J.F."/>
        </authorList>
    </citation>
    <scope>NUCLEOTIDE SEQUENCE [LARGE SCALE GENOMIC DNA]</scope>
    <source>
        <strain evidence="14">CG1_02_37_22</strain>
    </source>
</reference>
<keyword evidence="4 11" id="KW-0347">Helicase</keyword>
<dbReference type="CDD" id="cd17932">
    <property type="entry name" value="DEXQc_UvrD"/>
    <property type="match status" value="1"/>
</dbReference>
<sequence>MSSHLLKHLNAAQKNACICTDGPIVILAGAGSGKTRVLIYKVAHLILEKNISPDNILMVTFTNKAANEMKERISKLILSNQKDHCAQLPHAGTFHSFCAKLLRKEGKHISILPNFVIYDQQDQKDAIKEAMARLDFDNKFSPASFAITISQAKNELISSTEYPQYAYGYFQKEASKVYLEYQKILRENNALDFDDLLSETVKLFLHHEEVIHYYQNKYRYILIDEYQDTNHAQYTLSKLLAKKHKNICVVGDASQSIYSWRGADFKNINNFKRDYPTYQEFHLEQNYRSTQIILDASFNIISNNKMHPVLKLWTEKPNGEPITIHQTRNELNEADFVINRIQEIRYESPKTKYSDFAVLYRINAQSRVIEEALLHYGIPYILVGGVRFYERKEVKDIISYLRLLANPSDKISYRRAEKIGKKRLEKFLVFQNEFQKKLSKNNITTLDILDMTLEITSYLDKYNPDNPEDQNRLENIKEMRSVATQFPHLIQFLENISLVEMEYLPDISSNRDIKKDAITLMTMHAAKGLEFNTVFMIGMEEGLFPHSRSLFDASELEEERRLCYVGMTRAKERLLLTHARQRLFFGQKNTNQISRFIMEIPEHLTLFTKNDHI</sequence>
<dbReference type="AlphaFoldDB" id="A0A1J4TRT9"/>
<dbReference type="InterPro" id="IPR000212">
    <property type="entry name" value="DNA_helicase_UvrD/REP"/>
</dbReference>
<organism evidence="14 15">
    <name type="scientific">Candidatus Gottesmanbacteria bacterium CG1_02_37_22</name>
    <dbReference type="NCBI Taxonomy" id="1805209"/>
    <lineage>
        <taxon>Bacteria</taxon>
        <taxon>Candidatus Gottesmaniibacteriota</taxon>
    </lineage>
</organism>
<evidence type="ECO:0000256" key="2">
    <source>
        <dbReference type="ARBA" id="ARBA00022741"/>
    </source>
</evidence>
<evidence type="ECO:0000259" key="13">
    <source>
        <dbReference type="PROSITE" id="PS51217"/>
    </source>
</evidence>
<gene>
    <name evidence="14" type="ORF">AUJ73_03955</name>
</gene>
<dbReference type="Pfam" id="PF00580">
    <property type="entry name" value="UvrD-helicase"/>
    <property type="match status" value="1"/>
</dbReference>
<evidence type="ECO:0000256" key="11">
    <source>
        <dbReference type="PROSITE-ProRule" id="PRU00560"/>
    </source>
</evidence>
<proteinExistence type="inferred from homology"/>
<keyword evidence="6" id="KW-0238">DNA-binding</keyword>
<dbReference type="Gene3D" id="1.10.486.10">
    <property type="entry name" value="PCRA, domain 4"/>
    <property type="match status" value="2"/>
</dbReference>
<accession>A0A1J4TRT9</accession>
<comment type="similarity">
    <text evidence="1">Belongs to the helicase family. UvrD subfamily.</text>
</comment>
<evidence type="ECO:0000313" key="14">
    <source>
        <dbReference type="EMBL" id="OIO13349.1"/>
    </source>
</evidence>
<evidence type="ECO:0000256" key="8">
    <source>
        <dbReference type="ARBA" id="ARBA00034617"/>
    </source>
</evidence>
<dbReference type="PROSITE" id="PS51198">
    <property type="entry name" value="UVRD_HELICASE_ATP_BIND"/>
    <property type="match status" value="1"/>
</dbReference>
<dbReference type="GO" id="GO:0009314">
    <property type="term" value="P:response to radiation"/>
    <property type="evidence" value="ECO:0007669"/>
    <property type="project" value="UniProtKB-ARBA"/>
</dbReference>
<comment type="catalytic activity">
    <reaction evidence="10">
        <text>ATP + H2O = ADP + phosphate + H(+)</text>
        <dbReference type="Rhea" id="RHEA:13065"/>
        <dbReference type="ChEBI" id="CHEBI:15377"/>
        <dbReference type="ChEBI" id="CHEBI:15378"/>
        <dbReference type="ChEBI" id="CHEBI:30616"/>
        <dbReference type="ChEBI" id="CHEBI:43474"/>
        <dbReference type="ChEBI" id="CHEBI:456216"/>
        <dbReference type="EC" id="5.6.2.4"/>
    </reaction>
</comment>
<dbReference type="GO" id="GO:0003677">
    <property type="term" value="F:DNA binding"/>
    <property type="evidence" value="ECO:0007669"/>
    <property type="project" value="UniProtKB-KW"/>
</dbReference>
<evidence type="ECO:0000313" key="15">
    <source>
        <dbReference type="Proteomes" id="UP000183120"/>
    </source>
</evidence>
<dbReference type="Gene3D" id="1.10.10.160">
    <property type="match status" value="1"/>
</dbReference>
<evidence type="ECO:0000256" key="9">
    <source>
        <dbReference type="ARBA" id="ARBA00034808"/>
    </source>
</evidence>
<dbReference type="GO" id="GO:0000725">
    <property type="term" value="P:recombinational repair"/>
    <property type="evidence" value="ECO:0007669"/>
    <property type="project" value="TreeGrafter"/>
</dbReference>
<protein>
    <recommendedName>
        <fullName evidence="9">DNA 3'-5' helicase</fullName>
        <ecNumber evidence="9">5.6.2.4</ecNumber>
    </recommendedName>
</protein>
<comment type="catalytic activity">
    <reaction evidence="8">
        <text>Couples ATP hydrolysis with the unwinding of duplex DNA by translocating in the 3'-5' direction.</text>
        <dbReference type="EC" id="5.6.2.4"/>
    </reaction>
</comment>
<dbReference type="SUPFAM" id="SSF52540">
    <property type="entry name" value="P-loop containing nucleoside triphosphate hydrolases"/>
    <property type="match status" value="1"/>
</dbReference>
<dbReference type="FunFam" id="1.10.10.160:FF:000001">
    <property type="entry name" value="ATP-dependent DNA helicase"/>
    <property type="match status" value="1"/>
</dbReference>
<keyword evidence="2 11" id="KW-0547">Nucleotide-binding</keyword>
<dbReference type="GO" id="GO:0005829">
    <property type="term" value="C:cytosol"/>
    <property type="evidence" value="ECO:0007669"/>
    <property type="project" value="TreeGrafter"/>
</dbReference>
<feature type="domain" description="UvrD-like helicase ATP-binding" evidence="12">
    <location>
        <begin position="7"/>
        <end position="290"/>
    </location>
</feature>
<evidence type="ECO:0000256" key="6">
    <source>
        <dbReference type="ARBA" id="ARBA00023125"/>
    </source>
</evidence>
<dbReference type="PROSITE" id="PS51217">
    <property type="entry name" value="UVRD_HELICASE_CTER"/>
    <property type="match status" value="1"/>
</dbReference>
<evidence type="ECO:0000259" key="12">
    <source>
        <dbReference type="PROSITE" id="PS51198"/>
    </source>
</evidence>
<dbReference type="STRING" id="1805209.AUJ73_03955"/>
<dbReference type="GO" id="GO:0033202">
    <property type="term" value="C:DNA helicase complex"/>
    <property type="evidence" value="ECO:0007669"/>
    <property type="project" value="TreeGrafter"/>
</dbReference>
<keyword evidence="7" id="KW-0413">Isomerase</keyword>
<evidence type="ECO:0000256" key="4">
    <source>
        <dbReference type="ARBA" id="ARBA00022806"/>
    </source>
</evidence>
<evidence type="ECO:0000256" key="10">
    <source>
        <dbReference type="ARBA" id="ARBA00048988"/>
    </source>
</evidence>
<dbReference type="InterPro" id="IPR013986">
    <property type="entry name" value="DExx_box_DNA_helicase_dom_sf"/>
</dbReference>
<dbReference type="InterPro" id="IPR014017">
    <property type="entry name" value="DNA_helicase_UvrD-like_C"/>
</dbReference>
<keyword evidence="5 11" id="KW-0067">ATP-binding</keyword>
<dbReference type="GO" id="GO:0005524">
    <property type="term" value="F:ATP binding"/>
    <property type="evidence" value="ECO:0007669"/>
    <property type="project" value="UniProtKB-UniRule"/>
</dbReference>
<keyword evidence="3 11" id="KW-0378">Hydrolase</keyword>
<dbReference type="InterPro" id="IPR014016">
    <property type="entry name" value="UvrD-like_ATP-bd"/>
</dbReference>
<dbReference type="PANTHER" id="PTHR11070:SF2">
    <property type="entry name" value="ATP-DEPENDENT DNA HELICASE SRS2"/>
    <property type="match status" value="1"/>
</dbReference>
<evidence type="ECO:0000256" key="3">
    <source>
        <dbReference type="ARBA" id="ARBA00022801"/>
    </source>
</evidence>
<dbReference type="Proteomes" id="UP000183120">
    <property type="component" value="Unassembled WGS sequence"/>
</dbReference>
<dbReference type="Pfam" id="PF13361">
    <property type="entry name" value="UvrD_C"/>
    <property type="match status" value="1"/>
</dbReference>
<dbReference type="InterPro" id="IPR027417">
    <property type="entry name" value="P-loop_NTPase"/>
</dbReference>
<dbReference type="GO" id="GO:0043138">
    <property type="term" value="F:3'-5' DNA helicase activity"/>
    <property type="evidence" value="ECO:0007669"/>
    <property type="project" value="UniProtKB-EC"/>
</dbReference>
<dbReference type="GO" id="GO:0016887">
    <property type="term" value="F:ATP hydrolysis activity"/>
    <property type="evidence" value="ECO:0007669"/>
    <property type="project" value="RHEA"/>
</dbReference>
<dbReference type="CDD" id="cd18807">
    <property type="entry name" value="SF1_C_UvrD"/>
    <property type="match status" value="1"/>
</dbReference>
<evidence type="ECO:0000256" key="7">
    <source>
        <dbReference type="ARBA" id="ARBA00023235"/>
    </source>
</evidence>
<evidence type="ECO:0000256" key="1">
    <source>
        <dbReference type="ARBA" id="ARBA00009922"/>
    </source>
</evidence>
<evidence type="ECO:0000256" key="5">
    <source>
        <dbReference type="ARBA" id="ARBA00022840"/>
    </source>
</evidence>